<dbReference type="SUPFAM" id="SSF52540">
    <property type="entry name" value="P-loop containing nucleoside triphosphate hydrolases"/>
    <property type="match status" value="1"/>
</dbReference>
<dbReference type="KEGG" id="zpl:ZBT109_1086"/>
<keyword evidence="1" id="KW-0813">Transport</keyword>
<dbReference type="Gene3D" id="3.40.50.300">
    <property type="entry name" value="P-loop containing nucleotide triphosphate hydrolases"/>
    <property type="match status" value="1"/>
</dbReference>
<dbReference type="GO" id="GO:0005524">
    <property type="term" value="F:ATP binding"/>
    <property type="evidence" value="ECO:0007669"/>
    <property type="project" value="UniProtKB-KW"/>
</dbReference>
<evidence type="ECO:0000256" key="3">
    <source>
        <dbReference type="ARBA" id="ARBA00022840"/>
    </source>
</evidence>
<keyword evidence="2" id="KW-0547">Nucleotide-binding</keyword>
<dbReference type="SMART" id="SM00382">
    <property type="entry name" value="AAA"/>
    <property type="match status" value="1"/>
</dbReference>
<dbReference type="InterPro" id="IPR051120">
    <property type="entry name" value="ABC_AA/LPS_Transport"/>
</dbReference>
<dbReference type="Proteomes" id="UP000267342">
    <property type="component" value="Chromosome"/>
</dbReference>
<evidence type="ECO:0000259" key="4">
    <source>
        <dbReference type="PROSITE" id="PS50893"/>
    </source>
</evidence>
<keyword evidence="3 5" id="KW-0067">ATP-binding</keyword>
<dbReference type="GO" id="GO:0016887">
    <property type="term" value="F:ATP hydrolysis activity"/>
    <property type="evidence" value="ECO:0007669"/>
    <property type="project" value="InterPro"/>
</dbReference>
<dbReference type="CDD" id="cd03219">
    <property type="entry name" value="ABC_Mj1267_LivG_branched"/>
    <property type="match status" value="1"/>
</dbReference>
<dbReference type="OrthoDB" id="9805514at2"/>
<evidence type="ECO:0000313" key="5">
    <source>
        <dbReference type="EMBL" id="BBG29847.1"/>
    </source>
</evidence>
<proteinExistence type="predicted"/>
<dbReference type="InterPro" id="IPR003593">
    <property type="entry name" value="AAA+_ATPase"/>
</dbReference>
<accession>A0A348HDZ5</accession>
<dbReference type="InterPro" id="IPR027417">
    <property type="entry name" value="P-loop_NTPase"/>
</dbReference>
<dbReference type="STRING" id="1123510.GCA_000620025_02307"/>
<name>A0A348HDZ5_9GAMM</name>
<dbReference type="FunFam" id="3.40.50.300:FF:000421">
    <property type="entry name" value="Branched-chain amino acid ABC transporter ATP-binding protein"/>
    <property type="match status" value="1"/>
</dbReference>
<dbReference type="EMBL" id="AP018933">
    <property type="protein sequence ID" value="BBG29847.1"/>
    <property type="molecule type" value="Genomic_DNA"/>
</dbReference>
<dbReference type="Pfam" id="PF00005">
    <property type="entry name" value="ABC_tran"/>
    <property type="match status" value="1"/>
</dbReference>
<feature type="domain" description="ABC transporter" evidence="4">
    <location>
        <begin position="5"/>
        <end position="249"/>
    </location>
</feature>
<dbReference type="PANTHER" id="PTHR45772">
    <property type="entry name" value="CONSERVED COMPONENT OF ABC TRANSPORTER FOR NATURAL AMINO ACIDS-RELATED"/>
    <property type="match status" value="1"/>
</dbReference>
<gene>
    <name evidence="5" type="ORF">ZBT109_1086</name>
</gene>
<evidence type="ECO:0000313" key="6">
    <source>
        <dbReference type="Proteomes" id="UP000267342"/>
    </source>
</evidence>
<dbReference type="PROSITE" id="PS50893">
    <property type="entry name" value="ABC_TRANSPORTER_2"/>
    <property type="match status" value="1"/>
</dbReference>
<sequence length="258" mass="28223">MGDFLTLQHVSRTFGGLKAVDDVSLTLRQGELVGLIGPNGAGKTTLFNLITGFTRPSNGSIRWQGRDIQQLSAHRIAHLGIVRTFQNLKILPNMTVFDNVSVGAMGQHRYRLWDALVRRGKPQRAVAESTWRALEVTGLADAADQLAANLSYGQRKYLEIARALALSPQLLILDEPAAGLNDTETAQLADFLATLHRSGITLLLVEHDLNLVRTLCQRVLVLASGALVAQGTPDDIWRNPLVQDIYLGRDDEEVTNAA</sequence>
<protein>
    <submittedName>
        <fullName evidence="5">Branched-chain amino acid transport system ATP-binding protein</fullName>
    </submittedName>
</protein>
<dbReference type="InterPro" id="IPR003439">
    <property type="entry name" value="ABC_transporter-like_ATP-bd"/>
</dbReference>
<reference evidence="5 6" key="1">
    <citation type="submission" date="2018-09" db="EMBL/GenBank/DDBJ databases">
        <title>Zymobacter palmae IAM14233 (=T109) whole genome analysis.</title>
        <authorList>
            <person name="Yanase H."/>
        </authorList>
    </citation>
    <scope>NUCLEOTIDE SEQUENCE [LARGE SCALE GENOMIC DNA]</scope>
    <source>
        <strain evidence="5 6">IAM14233</strain>
    </source>
</reference>
<organism evidence="5 6">
    <name type="scientific">Zymobacter palmae</name>
    <dbReference type="NCBI Taxonomy" id="33074"/>
    <lineage>
        <taxon>Bacteria</taxon>
        <taxon>Pseudomonadati</taxon>
        <taxon>Pseudomonadota</taxon>
        <taxon>Gammaproteobacteria</taxon>
        <taxon>Oceanospirillales</taxon>
        <taxon>Halomonadaceae</taxon>
        <taxon>Zymobacter group</taxon>
        <taxon>Zymobacter</taxon>
    </lineage>
</organism>
<dbReference type="AlphaFoldDB" id="A0A348HDZ5"/>
<dbReference type="PANTHER" id="PTHR45772:SF9">
    <property type="entry name" value="CONSERVED COMPONENT OF ABC TRANSPORTER FOR NATURAL AMINO ACIDS"/>
    <property type="match status" value="1"/>
</dbReference>
<keyword evidence="6" id="KW-1185">Reference proteome</keyword>
<evidence type="ECO:0000256" key="1">
    <source>
        <dbReference type="ARBA" id="ARBA00022448"/>
    </source>
</evidence>
<dbReference type="GO" id="GO:0005886">
    <property type="term" value="C:plasma membrane"/>
    <property type="evidence" value="ECO:0007669"/>
    <property type="project" value="TreeGrafter"/>
</dbReference>
<evidence type="ECO:0000256" key="2">
    <source>
        <dbReference type="ARBA" id="ARBA00022741"/>
    </source>
</evidence>